<reference evidence="7 8" key="1">
    <citation type="submission" date="2019-02" db="EMBL/GenBank/DDBJ databases">
        <title>Jishengella sp. nov., isolated from a root of Zingiber montanum.</title>
        <authorList>
            <person name="Kuncharoen N."/>
            <person name="Kudo T."/>
            <person name="Masahiro Y."/>
            <person name="Ohkuma M."/>
            <person name="Tanasupawat S."/>
        </authorList>
    </citation>
    <scope>NUCLEOTIDE SEQUENCE [LARGE SCALE GENOMIC DNA]</scope>
    <source>
        <strain evidence="7 8">PLAI 1-1</strain>
    </source>
</reference>
<feature type="transmembrane region" description="Helical" evidence="6">
    <location>
        <begin position="112"/>
        <end position="139"/>
    </location>
</feature>
<feature type="transmembrane region" description="Helical" evidence="6">
    <location>
        <begin position="321"/>
        <end position="341"/>
    </location>
</feature>
<evidence type="ECO:0000256" key="1">
    <source>
        <dbReference type="ARBA" id="ARBA00004651"/>
    </source>
</evidence>
<feature type="transmembrane region" description="Helical" evidence="6">
    <location>
        <begin position="379"/>
        <end position="402"/>
    </location>
</feature>
<evidence type="ECO:0000256" key="6">
    <source>
        <dbReference type="SAM" id="Phobius"/>
    </source>
</evidence>
<feature type="transmembrane region" description="Helical" evidence="6">
    <location>
        <begin position="229"/>
        <end position="247"/>
    </location>
</feature>
<dbReference type="Pfam" id="PF07690">
    <property type="entry name" value="MFS_1"/>
    <property type="match status" value="1"/>
</dbReference>
<name>A0A4R0GIN6_9ACTN</name>
<feature type="transmembrane region" description="Helical" evidence="6">
    <location>
        <begin position="85"/>
        <end position="106"/>
    </location>
</feature>
<keyword evidence="3 6" id="KW-0812">Transmembrane</keyword>
<dbReference type="InterPro" id="IPR036259">
    <property type="entry name" value="MFS_trans_sf"/>
</dbReference>
<dbReference type="OrthoDB" id="9815525at2"/>
<feature type="transmembrane region" description="Helical" evidence="6">
    <location>
        <begin position="21"/>
        <end position="45"/>
    </location>
</feature>
<feature type="transmembrane region" description="Helical" evidence="6">
    <location>
        <begin position="151"/>
        <end position="171"/>
    </location>
</feature>
<organism evidence="7 8">
    <name type="scientific">Micromonospora zingiberis</name>
    <dbReference type="NCBI Taxonomy" id="2053011"/>
    <lineage>
        <taxon>Bacteria</taxon>
        <taxon>Bacillati</taxon>
        <taxon>Actinomycetota</taxon>
        <taxon>Actinomycetes</taxon>
        <taxon>Micromonosporales</taxon>
        <taxon>Micromonosporaceae</taxon>
        <taxon>Micromonospora</taxon>
    </lineage>
</organism>
<dbReference type="GO" id="GO:0005886">
    <property type="term" value="C:plasma membrane"/>
    <property type="evidence" value="ECO:0007669"/>
    <property type="project" value="UniProtKB-SubCell"/>
</dbReference>
<evidence type="ECO:0000313" key="7">
    <source>
        <dbReference type="EMBL" id="TCB96627.1"/>
    </source>
</evidence>
<dbReference type="InterPro" id="IPR011701">
    <property type="entry name" value="MFS"/>
</dbReference>
<accession>A0A4R0GIN6</accession>
<comment type="subcellular location">
    <subcellularLocation>
        <location evidence="1">Cell membrane</location>
        <topology evidence="1">Multi-pass membrane protein</topology>
    </subcellularLocation>
</comment>
<feature type="transmembrane region" description="Helical" evidence="6">
    <location>
        <begin position="177"/>
        <end position="196"/>
    </location>
</feature>
<dbReference type="RefSeq" id="WP_131304436.1">
    <property type="nucleotide sequence ID" value="NZ_SJJR01000009.1"/>
</dbReference>
<dbReference type="Gene3D" id="1.20.1250.20">
    <property type="entry name" value="MFS general substrate transporter like domains"/>
    <property type="match status" value="1"/>
</dbReference>
<feature type="transmembrane region" description="Helical" evidence="6">
    <location>
        <begin position="297"/>
        <end position="315"/>
    </location>
</feature>
<evidence type="ECO:0000313" key="8">
    <source>
        <dbReference type="Proteomes" id="UP000292274"/>
    </source>
</evidence>
<keyword evidence="5 6" id="KW-0472">Membrane</keyword>
<evidence type="ECO:0000256" key="3">
    <source>
        <dbReference type="ARBA" id="ARBA00022692"/>
    </source>
</evidence>
<dbReference type="CDD" id="cd06173">
    <property type="entry name" value="MFS_MefA_like"/>
    <property type="match status" value="1"/>
</dbReference>
<proteinExistence type="predicted"/>
<dbReference type="Proteomes" id="UP000292274">
    <property type="component" value="Unassembled WGS sequence"/>
</dbReference>
<keyword evidence="4 6" id="KW-1133">Transmembrane helix</keyword>
<sequence>MTVRTAERAKVDPLWRDRDFAVFWSAQTLSVVGDGFAALALPLLVLQVTGSVAQMGLLTAVAGVAAVATAVFAGVLVDRVDRRRLLVGCDVVRAALFAAVPIAWLWGPQLWLLYLVLPAGAAVGMVFRVAYVAAVPGLVDVGRITEANGKLSASYAVAGVGGPLLAGLVAARFGYPAAIAVNAVSFAVAAAALSAVRLRQDRSARAATSLAGLRDELVEGARFLWRHPVLRSLTMLLSVFCFLTYGLDDVLIYHVGHNLGGTSRTVGLVLGLAAVGTVLGSLLVAPLRRRIGFGPTWSGSMALAGLAVAALGSAATVPVVAALAAVYLGGVAVGAICSLSLRQEVTPNQLLGRVTSVFWATHFAFGPIGAAVVTWGAEAYGVPLVCLLAGGGCVLVALAALATPVRRARPG</sequence>
<evidence type="ECO:0000256" key="2">
    <source>
        <dbReference type="ARBA" id="ARBA00022475"/>
    </source>
</evidence>
<keyword evidence="8" id="KW-1185">Reference proteome</keyword>
<dbReference type="AlphaFoldDB" id="A0A4R0GIN6"/>
<feature type="transmembrane region" description="Helical" evidence="6">
    <location>
        <begin position="57"/>
        <end position="78"/>
    </location>
</feature>
<comment type="caution">
    <text evidence="7">The sequence shown here is derived from an EMBL/GenBank/DDBJ whole genome shotgun (WGS) entry which is preliminary data.</text>
</comment>
<evidence type="ECO:0000256" key="5">
    <source>
        <dbReference type="ARBA" id="ARBA00023136"/>
    </source>
</evidence>
<feature type="transmembrane region" description="Helical" evidence="6">
    <location>
        <begin position="350"/>
        <end position="373"/>
    </location>
</feature>
<dbReference type="EMBL" id="SJJR01000009">
    <property type="protein sequence ID" value="TCB96627.1"/>
    <property type="molecule type" value="Genomic_DNA"/>
</dbReference>
<gene>
    <name evidence="7" type="ORF">E0H26_16010</name>
</gene>
<dbReference type="PANTHER" id="PTHR23513">
    <property type="entry name" value="INTEGRAL MEMBRANE EFFLUX PROTEIN-RELATED"/>
    <property type="match status" value="1"/>
</dbReference>
<dbReference type="GO" id="GO:0022857">
    <property type="term" value="F:transmembrane transporter activity"/>
    <property type="evidence" value="ECO:0007669"/>
    <property type="project" value="InterPro"/>
</dbReference>
<evidence type="ECO:0000256" key="4">
    <source>
        <dbReference type="ARBA" id="ARBA00022989"/>
    </source>
</evidence>
<dbReference type="SUPFAM" id="SSF103473">
    <property type="entry name" value="MFS general substrate transporter"/>
    <property type="match status" value="1"/>
</dbReference>
<dbReference type="PANTHER" id="PTHR23513:SF6">
    <property type="entry name" value="MAJOR FACILITATOR SUPERFAMILY ASSOCIATED DOMAIN-CONTAINING PROTEIN"/>
    <property type="match status" value="1"/>
</dbReference>
<keyword evidence="2" id="KW-1003">Cell membrane</keyword>
<feature type="transmembrane region" description="Helical" evidence="6">
    <location>
        <begin position="267"/>
        <end position="285"/>
    </location>
</feature>
<protein>
    <submittedName>
        <fullName evidence="7">MFS transporter</fullName>
    </submittedName>
</protein>